<keyword evidence="10" id="KW-0677">Repeat</keyword>
<evidence type="ECO:0000256" key="9">
    <source>
        <dbReference type="ARBA" id="ARBA00022729"/>
    </source>
</evidence>
<dbReference type="GO" id="GO:0030154">
    <property type="term" value="P:cell differentiation"/>
    <property type="evidence" value="ECO:0007669"/>
    <property type="project" value="UniProtKB-ARBA"/>
</dbReference>
<dbReference type="SUPFAM" id="SSF52058">
    <property type="entry name" value="L domain-like"/>
    <property type="match status" value="2"/>
</dbReference>
<feature type="compositionally biased region" description="Basic and acidic residues" evidence="23">
    <location>
        <begin position="1843"/>
        <end position="1852"/>
    </location>
</feature>
<evidence type="ECO:0000256" key="16">
    <source>
        <dbReference type="ARBA" id="ARBA00023137"/>
    </source>
</evidence>
<dbReference type="Gene3D" id="3.80.20.20">
    <property type="entry name" value="Receptor L-domain"/>
    <property type="match status" value="2"/>
</dbReference>
<dbReference type="PRINTS" id="PR00109">
    <property type="entry name" value="TYRKINASE"/>
</dbReference>
<feature type="compositionally biased region" description="Acidic residues" evidence="23">
    <location>
        <begin position="1822"/>
        <end position="1842"/>
    </location>
</feature>
<feature type="region of interest" description="Disordered" evidence="23">
    <location>
        <begin position="733"/>
        <end position="763"/>
    </location>
</feature>
<keyword evidence="15 24" id="KW-0472">Membrane</keyword>
<dbReference type="GO" id="GO:0048513">
    <property type="term" value="P:animal organ development"/>
    <property type="evidence" value="ECO:0007669"/>
    <property type="project" value="UniProtKB-ARBA"/>
</dbReference>
<keyword evidence="9" id="KW-0732">Signal</keyword>
<dbReference type="GO" id="GO:0009653">
    <property type="term" value="P:anatomical structure morphogenesis"/>
    <property type="evidence" value="ECO:0007669"/>
    <property type="project" value="UniProtKB-ARBA"/>
</dbReference>
<evidence type="ECO:0000256" key="22">
    <source>
        <dbReference type="PROSITE-ProRule" id="PRU10141"/>
    </source>
</evidence>
<keyword evidence="17" id="KW-1015">Disulfide bond</keyword>
<dbReference type="PROSITE" id="PS00109">
    <property type="entry name" value="PROTEIN_KINASE_TYR"/>
    <property type="match status" value="1"/>
</dbReference>
<dbReference type="InterPro" id="IPR009030">
    <property type="entry name" value="Growth_fac_rcpt_cys_sf"/>
</dbReference>
<evidence type="ECO:0000256" key="20">
    <source>
        <dbReference type="ARBA" id="ARBA00023211"/>
    </source>
</evidence>
<feature type="compositionally biased region" description="Basic and acidic residues" evidence="23">
    <location>
        <begin position="737"/>
        <end position="763"/>
    </location>
</feature>
<dbReference type="PANTHER" id="PTHR24416">
    <property type="entry name" value="TYROSINE-PROTEIN KINASE RECEPTOR"/>
    <property type="match status" value="1"/>
</dbReference>
<feature type="compositionally biased region" description="Polar residues" evidence="23">
    <location>
        <begin position="1698"/>
        <end position="1755"/>
    </location>
</feature>
<evidence type="ECO:0000259" key="26">
    <source>
        <dbReference type="PROSITE" id="PS50853"/>
    </source>
</evidence>
<keyword evidence="12" id="KW-0418">Kinase</keyword>
<dbReference type="SUPFAM" id="SSF49265">
    <property type="entry name" value="Fibronectin type III"/>
    <property type="match status" value="2"/>
</dbReference>
<dbReference type="GO" id="GO:0030424">
    <property type="term" value="C:axon"/>
    <property type="evidence" value="ECO:0007669"/>
    <property type="project" value="TreeGrafter"/>
</dbReference>
<evidence type="ECO:0000256" key="12">
    <source>
        <dbReference type="ARBA" id="ARBA00022777"/>
    </source>
</evidence>
<dbReference type="PANTHER" id="PTHR24416:SF525">
    <property type="entry name" value="INSULIN-LIKE RECEPTOR"/>
    <property type="match status" value="1"/>
</dbReference>
<dbReference type="PROSITE" id="PS50011">
    <property type="entry name" value="PROTEIN_KINASE_DOM"/>
    <property type="match status" value="1"/>
</dbReference>
<comment type="catalytic activity">
    <reaction evidence="21">
        <text>L-tyrosyl-[protein] + ATP = O-phospho-L-tyrosyl-[protein] + ADP + H(+)</text>
        <dbReference type="Rhea" id="RHEA:10596"/>
        <dbReference type="Rhea" id="RHEA-COMP:10136"/>
        <dbReference type="Rhea" id="RHEA-COMP:20101"/>
        <dbReference type="ChEBI" id="CHEBI:15378"/>
        <dbReference type="ChEBI" id="CHEBI:30616"/>
        <dbReference type="ChEBI" id="CHEBI:46858"/>
        <dbReference type="ChEBI" id="CHEBI:61978"/>
        <dbReference type="ChEBI" id="CHEBI:456216"/>
        <dbReference type="EC" id="2.7.10.1"/>
    </reaction>
</comment>
<dbReference type="InterPro" id="IPR013783">
    <property type="entry name" value="Ig-like_fold"/>
</dbReference>
<feature type="domain" description="Fibronectin type-III" evidence="26">
    <location>
        <begin position="945"/>
        <end position="1045"/>
    </location>
</feature>
<dbReference type="GO" id="GO:0043410">
    <property type="term" value="P:positive regulation of MAPK cascade"/>
    <property type="evidence" value="ECO:0007669"/>
    <property type="project" value="TreeGrafter"/>
</dbReference>
<dbReference type="SMART" id="SM00261">
    <property type="entry name" value="FU"/>
    <property type="match status" value="1"/>
</dbReference>
<feature type="compositionally biased region" description="Low complexity" evidence="23">
    <location>
        <begin position="1644"/>
        <end position="1667"/>
    </location>
</feature>
<feature type="compositionally biased region" description="Polar residues" evidence="23">
    <location>
        <begin position="1891"/>
        <end position="1909"/>
    </location>
</feature>
<keyword evidence="13 22" id="KW-0067">ATP-binding</keyword>
<dbReference type="Gene3D" id="3.30.200.20">
    <property type="entry name" value="Phosphorylase Kinase, domain 1"/>
    <property type="match status" value="1"/>
</dbReference>
<evidence type="ECO:0000259" key="27">
    <source>
        <dbReference type="PROSITE" id="PS51379"/>
    </source>
</evidence>
<evidence type="ECO:0000313" key="29">
    <source>
        <dbReference type="Proteomes" id="UP001500889"/>
    </source>
</evidence>
<feature type="region of interest" description="Disordered" evidence="23">
    <location>
        <begin position="1816"/>
        <end position="1922"/>
    </location>
</feature>
<evidence type="ECO:0000256" key="13">
    <source>
        <dbReference type="ARBA" id="ARBA00022840"/>
    </source>
</evidence>
<comment type="cofactor">
    <cofactor evidence="1">
        <name>Mn(2+)</name>
        <dbReference type="ChEBI" id="CHEBI:29035"/>
    </cofactor>
</comment>
<keyword evidence="7 24" id="KW-0812">Transmembrane</keyword>
<keyword evidence="20" id="KW-0464">Manganese</keyword>
<evidence type="ECO:0000256" key="18">
    <source>
        <dbReference type="ARBA" id="ARBA00023170"/>
    </source>
</evidence>
<evidence type="ECO:0000256" key="11">
    <source>
        <dbReference type="ARBA" id="ARBA00022741"/>
    </source>
</evidence>
<accession>A0AAU9EWR1</accession>
<dbReference type="InterPro" id="IPR000494">
    <property type="entry name" value="Rcpt_L-dom"/>
</dbReference>
<evidence type="ECO:0000313" key="28">
    <source>
        <dbReference type="EMBL" id="BFF89319.1"/>
    </source>
</evidence>
<feature type="domain" description="4Fe-4S ferredoxin-type" evidence="27">
    <location>
        <begin position="357"/>
        <end position="388"/>
    </location>
</feature>
<keyword evidence="6" id="KW-0165">Cleavage on pair of basic residues</keyword>
<evidence type="ECO:0000256" key="14">
    <source>
        <dbReference type="ARBA" id="ARBA00022989"/>
    </source>
</evidence>
<dbReference type="InterPro" id="IPR011009">
    <property type="entry name" value="Kinase-like_dom_sf"/>
</dbReference>
<dbReference type="CDD" id="cd00064">
    <property type="entry name" value="FU"/>
    <property type="match status" value="1"/>
</dbReference>
<keyword evidence="19" id="KW-0325">Glycoprotein</keyword>
<dbReference type="GO" id="GO:0005899">
    <property type="term" value="C:insulin receptor complex"/>
    <property type="evidence" value="ECO:0007669"/>
    <property type="project" value="TreeGrafter"/>
</dbReference>
<evidence type="ECO:0000256" key="6">
    <source>
        <dbReference type="ARBA" id="ARBA00022685"/>
    </source>
</evidence>
<dbReference type="Gene3D" id="1.10.510.10">
    <property type="entry name" value="Transferase(Phosphotransferase) domain 1"/>
    <property type="match status" value="1"/>
</dbReference>
<dbReference type="GO" id="GO:0007399">
    <property type="term" value="P:nervous system development"/>
    <property type="evidence" value="ECO:0007669"/>
    <property type="project" value="UniProtKB-ARBA"/>
</dbReference>
<keyword evidence="5" id="KW-0808">Transferase</keyword>
<dbReference type="PROSITE" id="PS00239">
    <property type="entry name" value="RECEPTOR_TYR_KIN_II"/>
    <property type="match status" value="1"/>
</dbReference>
<dbReference type="GO" id="GO:0046872">
    <property type="term" value="F:metal ion binding"/>
    <property type="evidence" value="ECO:0007669"/>
    <property type="project" value="UniProtKB-KW"/>
</dbReference>
<dbReference type="SUPFAM" id="SSF56112">
    <property type="entry name" value="Protein kinase-like (PK-like)"/>
    <property type="match status" value="1"/>
</dbReference>
<dbReference type="CDD" id="cd05032">
    <property type="entry name" value="PTKc_InsR_like"/>
    <property type="match status" value="1"/>
</dbReference>
<evidence type="ECO:0000256" key="5">
    <source>
        <dbReference type="ARBA" id="ARBA00022679"/>
    </source>
</evidence>
<dbReference type="EMBL" id="AP029263">
    <property type="protein sequence ID" value="BFF89319.1"/>
    <property type="molecule type" value="Genomic_DNA"/>
</dbReference>
<feature type="region of interest" description="Disordered" evidence="23">
    <location>
        <begin position="1530"/>
        <end position="1616"/>
    </location>
</feature>
<evidence type="ECO:0000256" key="15">
    <source>
        <dbReference type="ARBA" id="ARBA00023136"/>
    </source>
</evidence>
<dbReference type="InterPro" id="IPR002011">
    <property type="entry name" value="Tyr_kinase_rcpt_2_CS"/>
</dbReference>
<dbReference type="InterPro" id="IPR006211">
    <property type="entry name" value="Furin-like_Cys-rich_dom"/>
</dbReference>
<keyword evidence="16" id="KW-0829">Tyrosine-protein kinase</keyword>
<evidence type="ECO:0000256" key="21">
    <source>
        <dbReference type="ARBA" id="ARBA00051243"/>
    </source>
</evidence>
<dbReference type="GO" id="GO:0051897">
    <property type="term" value="P:positive regulation of phosphatidylinositol 3-kinase/protein kinase B signal transduction"/>
    <property type="evidence" value="ECO:0007669"/>
    <property type="project" value="TreeGrafter"/>
</dbReference>
<evidence type="ECO:0000256" key="3">
    <source>
        <dbReference type="ARBA" id="ARBA00011902"/>
    </source>
</evidence>
<feature type="binding site" evidence="22">
    <location>
        <position position="1143"/>
    </location>
    <ligand>
        <name>ATP</name>
        <dbReference type="ChEBI" id="CHEBI:30616"/>
    </ligand>
</feature>
<keyword evidence="14 24" id="KW-1133">Transmembrane helix</keyword>
<keyword evidence="8" id="KW-0479">Metal-binding</keyword>
<feature type="compositionally biased region" description="Low complexity" evidence="23">
    <location>
        <begin position="1878"/>
        <end position="1890"/>
    </location>
</feature>
<proteinExistence type="predicted"/>
<dbReference type="InterPro" id="IPR001245">
    <property type="entry name" value="Ser-Thr/Tyr_kinase_cat_dom"/>
</dbReference>
<dbReference type="Pfam" id="PF07714">
    <property type="entry name" value="PK_Tyr_Ser-Thr"/>
    <property type="match status" value="1"/>
</dbReference>
<dbReference type="PROSITE" id="PS00107">
    <property type="entry name" value="PROTEIN_KINASE_ATP"/>
    <property type="match status" value="1"/>
</dbReference>
<dbReference type="SMART" id="SM00060">
    <property type="entry name" value="FN3"/>
    <property type="match status" value="3"/>
</dbReference>
<dbReference type="GO" id="GO:0005524">
    <property type="term" value="F:ATP binding"/>
    <property type="evidence" value="ECO:0007669"/>
    <property type="project" value="UniProtKB-UniRule"/>
</dbReference>
<dbReference type="InterPro" id="IPR050122">
    <property type="entry name" value="RTK"/>
</dbReference>
<dbReference type="FunFam" id="1.10.510.10:FF:000528">
    <property type="entry name" value="Tyrosine-protein kinase receptor"/>
    <property type="match status" value="1"/>
</dbReference>
<dbReference type="Gene3D" id="2.60.40.10">
    <property type="entry name" value="Immunoglobulins"/>
    <property type="match status" value="3"/>
</dbReference>
<dbReference type="Pfam" id="PF00757">
    <property type="entry name" value="Furin-like"/>
    <property type="match status" value="1"/>
</dbReference>
<feature type="transmembrane region" description="Helical" evidence="24">
    <location>
        <begin position="1048"/>
        <end position="1071"/>
    </location>
</feature>
<dbReference type="Proteomes" id="UP001500889">
    <property type="component" value="Chromosome O"/>
</dbReference>
<dbReference type="InterPro" id="IPR020635">
    <property type="entry name" value="Tyr_kinase_cat_dom"/>
</dbReference>
<evidence type="ECO:0000256" key="8">
    <source>
        <dbReference type="ARBA" id="ARBA00022723"/>
    </source>
</evidence>
<dbReference type="InterPro" id="IPR017441">
    <property type="entry name" value="Protein_kinase_ATP_BS"/>
</dbReference>
<reference evidence="28 29" key="1">
    <citation type="submission" date="2024-02" db="EMBL/GenBank/DDBJ databases">
        <title>A chromosome-level genome assembly of Drosophila madeirensis, a fruit fly species endemic to Madeira island.</title>
        <authorList>
            <person name="Tomihara K."/>
            <person name="Llopart A."/>
            <person name="Yamamoto D."/>
        </authorList>
    </citation>
    <scope>NUCLEOTIDE SEQUENCE [LARGE SCALE GENOMIC DNA]</scope>
    <source>
        <strain evidence="28 29">RF1</strain>
    </source>
</reference>
<name>A0AAU9EWR1_DROMD</name>
<keyword evidence="4" id="KW-0597">Phosphoprotein</keyword>
<dbReference type="GO" id="GO:0043560">
    <property type="term" value="F:insulin receptor substrate binding"/>
    <property type="evidence" value="ECO:0007669"/>
    <property type="project" value="TreeGrafter"/>
</dbReference>
<dbReference type="CDD" id="cd00063">
    <property type="entry name" value="FN3"/>
    <property type="match status" value="2"/>
</dbReference>
<evidence type="ECO:0000256" key="7">
    <source>
        <dbReference type="ARBA" id="ARBA00022692"/>
    </source>
</evidence>
<gene>
    <name evidence="28" type="ORF">DMAD_08105</name>
</gene>
<evidence type="ECO:0000256" key="2">
    <source>
        <dbReference type="ARBA" id="ARBA00004479"/>
    </source>
</evidence>
<evidence type="ECO:0000256" key="10">
    <source>
        <dbReference type="ARBA" id="ARBA00022737"/>
    </source>
</evidence>
<dbReference type="InterPro" id="IPR036941">
    <property type="entry name" value="Rcpt_L-dom_sf"/>
</dbReference>
<keyword evidence="29" id="KW-1185">Reference proteome</keyword>
<evidence type="ECO:0000256" key="19">
    <source>
        <dbReference type="ARBA" id="ARBA00023180"/>
    </source>
</evidence>
<protein>
    <recommendedName>
        <fullName evidence="3">receptor protein-tyrosine kinase</fullName>
        <ecNumber evidence="3">2.7.10.1</ecNumber>
    </recommendedName>
</protein>
<dbReference type="GO" id="GO:0005009">
    <property type="term" value="F:insulin receptor activity"/>
    <property type="evidence" value="ECO:0007669"/>
    <property type="project" value="TreeGrafter"/>
</dbReference>
<feature type="domain" description="Protein kinase" evidence="25">
    <location>
        <begin position="1110"/>
        <end position="1397"/>
    </location>
</feature>
<dbReference type="SUPFAM" id="SSF57184">
    <property type="entry name" value="Growth factor receptor domain"/>
    <property type="match status" value="1"/>
</dbReference>
<dbReference type="PROSITE" id="PS50853">
    <property type="entry name" value="FN3"/>
    <property type="match status" value="1"/>
</dbReference>
<dbReference type="InterPro" id="IPR006212">
    <property type="entry name" value="Furin_repeat"/>
</dbReference>
<dbReference type="PROSITE" id="PS51379">
    <property type="entry name" value="4FE4S_FER_2"/>
    <property type="match status" value="1"/>
</dbReference>
<evidence type="ECO:0000256" key="4">
    <source>
        <dbReference type="ARBA" id="ARBA00022553"/>
    </source>
</evidence>
<dbReference type="InterPro" id="IPR017896">
    <property type="entry name" value="4Fe4S_Fe-S-bd"/>
</dbReference>
<dbReference type="InterPro" id="IPR003961">
    <property type="entry name" value="FN3_dom"/>
</dbReference>
<feature type="region of interest" description="Disordered" evidence="23">
    <location>
        <begin position="1642"/>
        <end position="1793"/>
    </location>
</feature>
<organism evidence="28 29">
    <name type="scientific">Drosophila madeirensis</name>
    <name type="common">Fruit fly</name>
    <dbReference type="NCBI Taxonomy" id="30013"/>
    <lineage>
        <taxon>Eukaryota</taxon>
        <taxon>Metazoa</taxon>
        <taxon>Ecdysozoa</taxon>
        <taxon>Arthropoda</taxon>
        <taxon>Hexapoda</taxon>
        <taxon>Insecta</taxon>
        <taxon>Pterygota</taxon>
        <taxon>Neoptera</taxon>
        <taxon>Endopterygota</taxon>
        <taxon>Diptera</taxon>
        <taxon>Brachycera</taxon>
        <taxon>Muscomorpha</taxon>
        <taxon>Ephydroidea</taxon>
        <taxon>Drosophilidae</taxon>
        <taxon>Drosophila</taxon>
        <taxon>Sophophora</taxon>
    </lineage>
</organism>
<keyword evidence="18 28" id="KW-0675">Receptor</keyword>
<dbReference type="InterPro" id="IPR008266">
    <property type="entry name" value="Tyr_kinase_AS"/>
</dbReference>
<dbReference type="EC" id="2.7.10.1" evidence="3"/>
<comment type="subcellular location">
    <subcellularLocation>
        <location evidence="2">Membrane</location>
        <topology evidence="2">Single-pass type I membrane protein</topology>
    </subcellularLocation>
</comment>
<evidence type="ECO:0000256" key="23">
    <source>
        <dbReference type="SAM" id="MobiDB-lite"/>
    </source>
</evidence>
<dbReference type="InterPro" id="IPR000719">
    <property type="entry name" value="Prot_kinase_dom"/>
</dbReference>
<sequence>MHATIAMQLLPDEIYQEQPHEHLQQERHQHPYPPDDISERIELRLRRASSSSSSGRPSDQIRLSHNERTCKSMDIRNTAREFSQLSNCTIIEGFLLITLINDADHLNESYPQLTEVTEYVLVYRVNNLVSLSKVFPNLSVIRGNILFDGYALVVYSNRDLQDLGLSKLRAIANGGVRIEKNPSLCFVHTVNWLHIMAENATKSEVVLQTNRNEATCPKCPGEIKGGDVLDMNGANGGEPSVSCKEYADHKRYCWDTKSCQTICPKECRNNCIDEKTCCNKACLGGCIRDNNGHNDCISCRYLSIHNTTCVDTCPQGFYRYDRRCITAEMCEQIGTKYETKEMPLAHYNGQCTTRCPKGYQMENSTCVKCQGQCEKTCEGELIDSLVRARDFHGCTKIGPNNGLTISIKREGRSHIMEALEFGLASVHTIETYLKVHLTYGLTSLRFFKALREIRGAPMLENLYALYVLENNDLEEIWAPNQTVYIRNGGVFFHFNRKLCVSTINELRPMMASKPESFNKSEVATDSNGNRGSCGTAKILVTVEGTRPRTAFVKVDPKSVILGDPVGSNKTISNTSIFFKDPRAFIGFQFYHMIDPYGNATKSSYQPCDDRWTVSDPIKVFGHIFTDLIPYTQYAFYVRTMAISSESTNGQSDVMYFRTMPAQPSMVPAITATSVSSSEIQVTWNPPRYPYSKLTRYFVKAELTIRTAKDTPQRNYCVDPIAKAVDNEVMVAPTPAEKTPDPLTREADCKCEEGSRKTTDRDQDDRRIHAQMEFENALQNFIYVPSPKKAQGKAGAGAAAGAGAVVGLLPSANSIDDGSGPGNAIRRRRDIDFESGFERLGGSFLLRHVRALKDEPLNISQPSIVDPEAWVNETRMSALGDYYEVLGAQVLANTTSFSFKRLRHFTLYTIFVVACRERAGPNDKESICSSMNPIYKLTNRKEDADMARNLTVARENANNTQSSVRLRWLPPSDPNGDIVAYELAYRLQKPDQAEEKKCILVADFLNLTDGYPLHLNEGNYSFRVRANSLAGQGIYSDFVFIYVQPRPNYMMYLIWILGGICLMVIACLMIYVRILRMKGRPNDLHMNTDVNPFYASMQYIPDDWEVLRENIIQLSPLGQGSFGMVYEGILKSLTGGVDMECAIKTVNENATDRERTNFLSEASVMKEFDTFHVVRLLGVCSRGQPALVVMELMKKGDLKSYLRAHRPEERDEAMQAYLNRIGVTGNVHPPTYARIYQMAIEIADGMAYLAAKKFVHRDLAARNCMVAEDLTVKIGDFGMTRDVYETDYYRKGTKGLLPVRWMPPESLRDGVYSSSSDVFSFGVVLWEMATLAAQPYQGLSNEQVLRYVIDGGIMERPENCPDVLHKLMHRCWHHRPSARPSFLDIIAYLEQQCPDSEFKDVSFYHSEAGLVHREKERKERSQNDAFAAVPLDQDQEDATTPLRVGDYQGYKSNMDHNSSPNQPAESPIALVDDHATHSPFSLQSGFIVSSTPDAQSTMPTAGASHGDDASAYVQPDAEALAADRGYEIYDPSPNFAELPTSRSGSTGGGGGGGKLSGEQHLLPRKSRQPIIMSSSMPDDVIGIGGGGSSLQPSTASAASSNASSHTGTSGGGGGRYPSLKRVVADTLRNRANIFNRHLFNHKRSGSNASYKSSASNAPSTSSNSNLTSHPVAMGNLGTIESGGSGSAGSYTGTPRFYTPTATPSGGASTIISDNPNYRQLDESITSGGTTRSPGNSWSQRTDSEQATILTTSSPNPNYEMMHPPPGQGPGPGQSQSQSQGNSNSNAGANDNPNYVMMSEPELVISSNPSYAFMNAPQARLSSSDEDNDLEEDDAEDDEDEDLDVEHIKMERMPLSRPRQRAPRNPQRSRSVSQTRKSPTAAATAAAAAAAASNVSNLLKENWLRQGSSSTRPPPPNGFIGREA</sequence>
<feature type="compositionally biased region" description="Low complexity" evidence="23">
    <location>
        <begin position="1592"/>
        <end position="1606"/>
    </location>
</feature>
<evidence type="ECO:0000256" key="1">
    <source>
        <dbReference type="ARBA" id="ARBA00001936"/>
    </source>
</evidence>
<keyword evidence="11 22" id="KW-0547">Nucleotide-binding</keyword>
<dbReference type="SMART" id="SM00219">
    <property type="entry name" value="TyrKc"/>
    <property type="match status" value="1"/>
</dbReference>
<dbReference type="InterPro" id="IPR036116">
    <property type="entry name" value="FN3_sf"/>
</dbReference>
<feature type="compositionally biased region" description="Gly residues" evidence="23">
    <location>
        <begin position="1544"/>
        <end position="1554"/>
    </location>
</feature>
<dbReference type="GO" id="GO:0042593">
    <property type="term" value="P:glucose homeostasis"/>
    <property type="evidence" value="ECO:0007669"/>
    <property type="project" value="TreeGrafter"/>
</dbReference>
<dbReference type="Gene3D" id="2.10.220.10">
    <property type="entry name" value="Hormone Receptor, Insulin-like Growth Factor Receptor 1, Chain A, domain 2"/>
    <property type="match status" value="1"/>
</dbReference>
<feature type="compositionally biased region" description="Low complexity" evidence="23">
    <location>
        <begin position="1771"/>
        <end position="1792"/>
    </location>
</feature>
<evidence type="ECO:0000256" key="17">
    <source>
        <dbReference type="ARBA" id="ARBA00023157"/>
    </source>
</evidence>
<evidence type="ECO:0000256" key="24">
    <source>
        <dbReference type="SAM" id="Phobius"/>
    </source>
</evidence>
<dbReference type="FunFam" id="3.30.200.20:FF:000026">
    <property type="entry name" value="Tyrosine-protein kinase receptor"/>
    <property type="match status" value="1"/>
</dbReference>
<evidence type="ECO:0000259" key="25">
    <source>
        <dbReference type="PROSITE" id="PS50011"/>
    </source>
</evidence>
<dbReference type="Pfam" id="PF01030">
    <property type="entry name" value="Recep_L_domain"/>
    <property type="match status" value="2"/>
</dbReference>